<dbReference type="Gene3D" id="2.60.40.640">
    <property type="match status" value="2"/>
</dbReference>
<evidence type="ECO:0000259" key="2">
    <source>
        <dbReference type="SMART" id="SM01017"/>
    </source>
</evidence>
<evidence type="ECO:0000313" key="3">
    <source>
        <dbReference type="EMBL" id="ORX63860.1"/>
    </source>
</evidence>
<dbReference type="EMBL" id="MCFE01001260">
    <property type="protein sequence ID" value="ORX63860.1"/>
    <property type="molecule type" value="Genomic_DNA"/>
</dbReference>
<dbReference type="Pfam" id="PF00339">
    <property type="entry name" value="Arrestin_N"/>
    <property type="match status" value="1"/>
</dbReference>
<accession>A0A1Y1VRF5</accession>
<dbReference type="InterPro" id="IPR011021">
    <property type="entry name" value="Arrestin-like_N"/>
</dbReference>
<feature type="compositionally biased region" description="Low complexity" evidence="1">
    <location>
        <begin position="324"/>
        <end position="338"/>
    </location>
</feature>
<dbReference type="Proteomes" id="UP000193498">
    <property type="component" value="Unassembled WGS sequence"/>
</dbReference>
<organism evidence="3 4">
    <name type="scientific">Basidiobolus meristosporus CBS 931.73</name>
    <dbReference type="NCBI Taxonomy" id="1314790"/>
    <lineage>
        <taxon>Eukaryota</taxon>
        <taxon>Fungi</taxon>
        <taxon>Fungi incertae sedis</taxon>
        <taxon>Zoopagomycota</taxon>
        <taxon>Entomophthoromycotina</taxon>
        <taxon>Basidiobolomycetes</taxon>
        <taxon>Basidiobolales</taxon>
        <taxon>Basidiobolaceae</taxon>
        <taxon>Basidiobolus</taxon>
    </lineage>
</organism>
<dbReference type="InParanoid" id="A0A1Y1VRF5"/>
<dbReference type="Pfam" id="PF02752">
    <property type="entry name" value="Arrestin_C"/>
    <property type="match status" value="1"/>
</dbReference>
<keyword evidence="4" id="KW-1185">Reference proteome</keyword>
<dbReference type="GO" id="GO:0015031">
    <property type="term" value="P:protein transport"/>
    <property type="evidence" value="ECO:0007669"/>
    <property type="project" value="TreeGrafter"/>
</dbReference>
<reference evidence="3 4" key="1">
    <citation type="submission" date="2016-07" db="EMBL/GenBank/DDBJ databases">
        <title>Pervasive Adenine N6-methylation of Active Genes in Fungi.</title>
        <authorList>
            <consortium name="DOE Joint Genome Institute"/>
            <person name="Mondo S.J."/>
            <person name="Dannebaum R.O."/>
            <person name="Kuo R.C."/>
            <person name="Labutti K."/>
            <person name="Haridas S."/>
            <person name="Kuo A."/>
            <person name="Salamov A."/>
            <person name="Ahrendt S.R."/>
            <person name="Lipzen A."/>
            <person name="Sullivan W."/>
            <person name="Andreopoulos W.B."/>
            <person name="Clum A."/>
            <person name="Lindquist E."/>
            <person name="Daum C."/>
            <person name="Ramamoorthy G.K."/>
            <person name="Gryganskyi A."/>
            <person name="Culley D."/>
            <person name="Magnuson J.K."/>
            <person name="James T.Y."/>
            <person name="O'Malley M.A."/>
            <person name="Stajich J.E."/>
            <person name="Spatafora J.W."/>
            <person name="Visel A."/>
            <person name="Grigoriev I.V."/>
        </authorList>
    </citation>
    <scope>NUCLEOTIDE SEQUENCE [LARGE SCALE GENOMIC DNA]</scope>
    <source>
        <strain evidence="3 4">CBS 931.73</strain>
    </source>
</reference>
<evidence type="ECO:0000313" key="4">
    <source>
        <dbReference type="Proteomes" id="UP000193498"/>
    </source>
</evidence>
<dbReference type="InterPro" id="IPR014752">
    <property type="entry name" value="Arrestin-like_C"/>
</dbReference>
<proteinExistence type="predicted"/>
<comment type="caution">
    <text evidence="3">The sequence shown here is derived from an EMBL/GenBank/DDBJ whole genome shotgun (WGS) entry which is preliminary data.</text>
</comment>
<name>A0A1Y1VRF5_9FUNG</name>
<dbReference type="SMART" id="SM01017">
    <property type="entry name" value="Arrestin_C"/>
    <property type="match status" value="1"/>
</dbReference>
<gene>
    <name evidence="3" type="ORF">K493DRAFT_343414</name>
</gene>
<evidence type="ECO:0000256" key="1">
    <source>
        <dbReference type="SAM" id="MobiDB-lite"/>
    </source>
</evidence>
<dbReference type="PANTHER" id="PTHR11188:SF17">
    <property type="entry name" value="FI21816P1"/>
    <property type="match status" value="1"/>
</dbReference>
<dbReference type="InterPro" id="IPR014756">
    <property type="entry name" value="Ig_E-set"/>
</dbReference>
<dbReference type="InterPro" id="IPR050357">
    <property type="entry name" value="Arrestin_domain-protein"/>
</dbReference>
<dbReference type="AlphaFoldDB" id="A0A1Y1VRF5"/>
<dbReference type="STRING" id="1314790.A0A1Y1VRF5"/>
<dbReference type="OrthoDB" id="2333384at2759"/>
<dbReference type="InterPro" id="IPR011022">
    <property type="entry name" value="Arrestin_C-like"/>
</dbReference>
<dbReference type="PANTHER" id="PTHR11188">
    <property type="entry name" value="ARRESTIN DOMAIN CONTAINING PROTEIN"/>
    <property type="match status" value="1"/>
</dbReference>
<feature type="domain" description="Arrestin C-terminal-like" evidence="2">
    <location>
        <begin position="157"/>
        <end position="294"/>
    </location>
</feature>
<feature type="region of interest" description="Disordered" evidence="1">
    <location>
        <begin position="312"/>
        <end position="338"/>
    </location>
</feature>
<sequence length="338" mass="37824">MHSTLRILLQDDALFTNTFSADDASSMALRGSIILSTSTILKVKKISLQFHGRLSMQFPAAIKKTRRDLVYQTVILFDHEKPIPFTGQHTVPFELLLPCDLPESFQGEFGKVKYTLKAVAETSFINANLKSEVAVPVLRNPDWKYDPKYEYIVEDIAQGKLACNVTLPKSGYNPGEKFDIKVSTLPLRAGLCLSNITCTLYEYTEFYIPAKNDQTVVSAADFLKRLDIMSKSMRILEYGKIIPMAVPEDASCSCSNYNVVIHHRLDVRISYKTIEEGESSITVKIPISVVSPIIAPEAEQLPKYHAIKQPPSYYASSSTLSDETMPSMPPTSYSPDYL</sequence>
<dbReference type="SUPFAM" id="SSF81296">
    <property type="entry name" value="E set domains"/>
    <property type="match status" value="1"/>
</dbReference>
<dbReference type="GO" id="GO:0005737">
    <property type="term" value="C:cytoplasm"/>
    <property type="evidence" value="ECO:0007669"/>
    <property type="project" value="TreeGrafter"/>
</dbReference>
<protein>
    <recommendedName>
        <fullName evidence="2">Arrestin C-terminal-like domain-containing protein</fullName>
    </recommendedName>
</protein>